<dbReference type="InterPro" id="IPR001932">
    <property type="entry name" value="PPM-type_phosphatase-like_dom"/>
</dbReference>
<keyword evidence="3" id="KW-0472">Membrane</keyword>
<dbReference type="PROSITE" id="PS51746">
    <property type="entry name" value="PPM_2"/>
    <property type="match status" value="1"/>
</dbReference>
<keyword evidence="1" id="KW-0547">Nucleotide-binding</keyword>
<evidence type="ECO:0000313" key="6">
    <source>
        <dbReference type="EMBL" id="ABC29944.1"/>
    </source>
</evidence>
<dbReference type="Proteomes" id="UP000000238">
    <property type="component" value="Chromosome"/>
</dbReference>
<dbReference type="InterPro" id="IPR000719">
    <property type="entry name" value="Prot_kinase_dom"/>
</dbReference>
<dbReference type="HOGENOM" id="CLU_034273_0_0_6"/>
<gene>
    <name evidence="6" type="ordered locus">HCH_03181</name>
</gene>
<dbReference type="Gene3D" id="1.10.510.10">
    <property type="entry name" value="Transferase(Phosphotransferase) domain 1"/>
    <property type="match status" value="1"/>
</dbReference>
<dbReference type="PROSITE" id="PS00108">
    <property type="entry name" value="PROTEIN_KINASE_ST"/>
    <property type="match status" value="1"/>
</dbReference>
<dbReference type="eggNOG" id="COG0631">
    <property type="taxonomic scope" value="Bacteria"/>
</dbReference>
<dbReference type="CDD" id="cd00143">
    <property type="entry name" value="PP2Cc"/>
    <property type="match status" value="1"/>
</dbReference>
<dbReference type="SMART" id="SM00331">
    <property type="entry name" value="PP2C_SIG"/>
    <property type="match status" value="1"/>
</dbReference>
<keyword evidence="6" id="KW-0723">Serine/threonine-protein kinase</keyword>
<dbReference type="Pfam" id="PF13672">
    <property type="entry name" value="PP2C_2"/>
    <property type="match status" value="1"/>
</dbReference>
<protein>
    <submittedName>
        <fullName evidence="6">Serine/threonine protein kinase</fullName>
    </submittedName>
</protein>
<dbReference type="PANTHER" id="PTHR24346">
    <property type="entry name" value="MAP/MICROTUBULE AFFINITY-REGULATING KINASE"/>
    <property type="match status" value="1"/>
</dbReference>
<dbReference type="SUPFAM" id="SSF56112">
    <property type="entry name" value="Protein kinase-like (PK-like)"/>
    <property type="match status" value="1"/>
</dbReference>
<evidence type="ECO:0000259" key="5">
    <source>
        <dbReference type="PROSITE" id="PS51746"/>
    </source>
</evidence>
<dbReference type="SUPFAM" id="SSF81606">
    <property type="entry name" value="PP2C-like"/>
    <property type="match status" value="1"/>
</dbReference>
<dbReference type="GO" id="GO:0035556">
    <property type="term" value="P:intracellular signal transduction"/>
    <property type="evidence" value="ECO:0007669"/>
    <property type="project" value="TreeGrafter"/>
</dbReference>
<dbReference type="GO" id="GO:0005737">
    <property type="term" value="C:cytoplasm"/>
    <property type="evidence" value="ECO:0007669"/>
    <property type="project" value="TreeGrafter"/>
</dbReference>
<dbReference type="InterPro" id="IPR011009">
    <property type="entry name" value="Kinase-like_dom_sf"/>
</dbReference>
<keyword evidence="2" id="KW-0067">ATP-binding</keyword>
<feature type="domain" description="Protein kinase" evidence="4">
    <location>
        <begin position="287"/>
        <end position="548"/>
    </location>
</feature>
<dbReference type="RefSeq" id="WP_011397013.1">
    <property type="nucleotide sequence ID" value="NC_007645.1"/>
</dbReference>
<organism evidence="6 7">
    <name type="scientific">Hahella chejuensis (strain KCTC 2396)</name>
    <dbReference type="NCBI Taxonomy" id="349521"/>
    <lineage>
        <taxon>Bacteria</taxon>
        <taxon>Pseudomonadati</taxon>
        <taxon>Pseudomonadota</taxon>
        <taxon>Gammaproteobacteria</taxon>
        <taxon>Oceanospirillales</taxon>
        <taxon>Hahellaceae</taxon>
        <taxon>Hahella</taxon>
    </lineage>
</organism>
<name>Q2SHD0_HAHCH</name>
<keyword evidence="3" id="KW-0812">Transmembrane</keyword>
<dbReference type="AlphaFoldDB" id="Q2SHD0"/>
<dbReference type="PROSITE" id="PS50011">
    <property type="entry name" value="PROTEIN_KINASE_DOM"/>
    <property type="match status" value="1"/>
</dbReference>
<dbReference type="GO" id="GO:0004674">
    <property type="term" value="F:protein serine/threonine kinase activity"/>
    <property type="evidence" value="ECO:0007669"/>
    <property type="project" value="UniProtKB-KW"/>
</dbReference>
<dbReference type="SMART" id="SM00332">
    <property type="entry name" value="PP2Cc"/>
    <property type="match status" value="1"/>
</dbReference>
<evidence type="ECO:0000256" key="1">
    <source>
        <dbReference type="ARBA" id="ARBA00022741"/>
    </source>
</evidence>
<dbReference type="EMBL" id="CP000155">
    <property type="protein sequence ID" value="ABC29944.1"/>
    <property type="molecule type" value="Genomic_DNA"/>
</dbReference>
<dbReference type="PANTHER" id="PTHR24346:SF30">
    <property type="entry name" value="MATERNAL EMBRYONIC LEUCINE ZIPPER KINASE"/>
    <property type="match status" value="1"/>
</dbReference>
<evidence type="ECO:0000259" key="4">
    <source>
        <dbReference type="PROSITE" id="PS50011"/>
    </source>
</evidence>
<keyword evidence="6" id="KW-0808">Transferase</keyword>
<keyword evidence="6" id="KW-0418">Kinase</keyword>
<dbReference type="eggNOG" id="COG0515">
    <property type="taxonomic scope" value="Bacteria"/>
</dbReference>
<evidence type="ECO:0000256" key="2">
    <source>
        <dbReference type="ARBA" id="ARBA00022840"/>
    </source>
</evidence>
<dbReference type="Gene3D" id="3.30.200.20">
    <property type="entry name" value="Phosphorylase Kinase, domain 1"/>
    <property type="match status" value="1"/>
</dbReference>
<dbReference type="Pfam" id="PF00069">
    <property type="entry name" value="Pkinase"/>
    <property type="match status" value="1"/>
</dbReference>
<dbReference type="SMART" id="SM00220">
    <property type="entry name" value="S_TKc"/>
    <property type="match status" value="1"/>
</dbReference>
<dbReference type="KEGG" id="hch:HCH_03181"/>
<dbReference type="STRING" id="349521.HCH_03181"/>
<reference evidence="6 7" key="1">
    <citation type="journal article" date="2005" name="Nucleic Acids Res.">
        <title>Genomic blueprint of Hahella chejuensis, a marine microbe producing an algicidal agent.</title>
        <authorList>
            <person name="Jeong H."/>
            <person name="Yim J.H."/>
            <person name="Lee C."/>
            <person name="Choi S.-H."/>
            <person name="Park Y.K."/>
            <person name="Yoon S.H."/>
            <person name="Hur C.-G."/>
            <person name="Kang H.-Y."/>
            <person name="Kim D."/>
            <person name="Lee H.H."/>
            <person name="Park K.H."/>
            <person name="Park S.-H."/>
            <person name="Park H.-S."/>
            <person name="Lee H.K."/>
            <person name="Oh T.K."/>
            <person name="Kim J.F."/>
        </authorList>
    </citation>
    <scope>NUCLEOTIDE SEQUENCE [LARGE SCALE GENOMIC DNA]</scope>
    <source>
        <strain evidence="6 7">KCTC 2396</strain>
    </source>
</reference>
<dbReference type="CDD" id="cd14014">
    <property type="entry name" value="STKc_PknB_like"/>
    <property type="match status" value="1"/>
</dbReference>
<feature type="transmembrane region" description="Helical" evidence="3">
    <location>
        <begin position="568"/>
        <end position="587"/>
    </location>
</feature>
<dbReference type="GO" id="GO:0005524">
    <property type="term" value="F:ATP binding"/>
    <property type="evidence" value="ECO:0007669"/>
    <property type="project" value="UniProtKB-KW"/>
</dbReference>
<dbReference type="InterPro" id="IPR036457">
    <property type="entry name" value="PPM-type-like_dom_sf"/>
</dbReference>
<dbReference type="Gene3D" id="3.60.40.10">
    <property type="entry name" value="PPM-type phosphatase domain"/>
    <property type="match status" value="1"/>
</dbReference>
<accession>Q2SHD0</accession>
<keyword evidence="7" id="KW-1185">Reference proteome</keyword>
<feature type="domain" description="PPM-type phosphatase" evidence="5">
    <location>
        <begin position="24"/>
        <end position="254"/>
    </location>
</feature>
<proteinExistence type="predicted"/>
<evidence type="ECO:0000313" key="7">
    <source>
        <dbReference type="Proteomes" id="UP000000238"/>
    </source>
</evidence>
<keyword evidence="3" id="KW-1133">Transmembrane helix</keyword>
<sequence>MRTVAGPGVDERGQIYMRNELMLSFGQWTDKGRKEINQDFHGGYVPKGAQLTVKGAAFAMADGVSSSSVSQIASETAVKSFLEDYFCTSDAWTVQHSAQRVLRATNSWLYAEGQRSVYRYDKEKGYVCTFSAVIFKSDVAHILHVGDTRVYRLRDGALEQLTHDHRLWVSQSQSCLSRALGFREHIEIDYQPLRLRLGDIFIMATDGVYEYCDAHTLIEALQEPDDLDAIAKRMVDHALEQGGKDNLTLQIIRVEALPGDVDSLFQQQVETIPLPPILQAGAEFDGYQILRCLQTSRRSHVYLALDIVSKTKVIIKTPATDQQGDPAYLERLLMEEWIARRINSLHVAKAAQFERPRAYLYTVSEYIEGRTLSQWLRDHPRPDLETVRGIVEQAARGLMAFHRMDMLHQDLKPDNLMIDASGIVKIIDFGSTRVGGVAENDQGVRQPNLLGAALYAAPEYFLGEVGSPGSDLYSLGVLTYHMLSGGFPYGADVAKTRTAGAQKRLTYKPVLSEERDIPAWIDATLKRAVHPNPHKRYTELSEFLHDLRHPNPAYLNQTRPPILERNPVMFWQGVSLVLMAVLIWQVMS</sequence>
<dbReference type="InterPro" id="IPR008271">
    <property type="entry name" value="Ser/Thr_kinase_AS"/>
</dbReference>
<evidence type="ECO:0000256" key="3">
    <source>
        <dbReference type="SAM" id="Phobius"/>
    </source>
</evidence>